<dbReference type="Proteomes" id="UP000523863">
    <property type="component" value="Unassembled WGS sequence"/>
</dbReference>
<dbReference type="NCBIfam" id="NF047352">
    <property type="entry name" value="P_loop_sacsin"/>
    <property type="match status" value="1"/>
</dbReference>
<proteinExistence type="predicted"/>
<sequence length="1116" mass="125047">MSVSDWGGSESQLGIFVEDQSRQILAAYDAKPDLVREHSNIELAISQSGYGRKQLNELIQNAADAVDEFDGRIRMVLSGDSLYCANNGSPLTAEGYATLVSSHSSEKRDDQIGRFGLGFKSVVQISNSPKMYSRSGSVGWDRERSAEKLRSICPGLEAYPILRLGYTLDPIQDAATDSILAELMTWATTVVKLPLNQQSAWLSKAIEDFPHEFLLFSPSIASLEFDDRNAGNITTWTAQRTGANVVLTNGDVREEWRFFQHEHVVSPQAAIEAGSIAARETVKVSWAVPMEGTQRRTRGSFWNFFPTDHQTSLRGIVNAAFKMNEDRHSILSTMYNREILERALPTIVMGALPNLQSEKDPASFLDLLPARGRESLSWADATINEPIFKALSVASCLPDRNGQLRFISDLIIPPDLDEATRLESMWDEAVSKDRPWLHAAALKTKERKLMVRRLLALANKGRASVEEWLEEVTRSKEFSDIEKALKMAVEIDKHYEMHRAAMRRSRIVPMQDGTLQAPITTKVFLPIDDEDRGTNVVAYDFVHFGEAGRLLKQLDLQALDDRGKVDRIARKVSDDYSDPTIAESLWRTSRSIPMAEFISIINNRLDPTRLLARSKSGTWAPLSDLWFAGDLIPSNSIGDEHLVVDDLFHRQDREILRNLGVLSKLAEPTKVDSGPDYMAWKQSEAKRISEESKNSPVPVSEASLRFSPARATKGLHLLAGASRGTRSRVTQILLGLEHFKATVESSSQFSKPTSLEGPDLWWIRNFGVLQTRLDLVDVKYCVGNVEDIPSGFLPNPGPENAEKLGLPTQFNQVNWSFVLPLAEERLQLGRIHELYAILASHGARRPVEILVENQVGEKSRQRSEFVSVTGDKETFNFLKNVMESPAIYLESTEAVDALRDMWKLPEVKAEFFDSIRSSQIEGKTEQTIEDLFPQLHLAESKVRRTYKCIPCSTLEAVRANSLNSHIETKVSEFLKEGSTFYYQSEIPTRKLLNYLLQAFESNKKAFDVEQAMKRIAKAQIQEAKNGKGKQQAAADKQKSLKTHASGFIPMDVERDLGEQLQLIKHAILSHLDTAEASVFDVRLSFEVDNSKGISEEIVAKVREHASRLGGQATFEG</sequence>
<evidence type="ECO:0000313" key="1">
    <source>
        <dbReference type="EMBL" id="MBB5598956.1"/>
    </source>
</evidence>
<evidence type="ECO:0000313" key="2">
    <source>
        <dbReference type="Proteomes" id="UP000523863"/>
    </source>
</evidence>
<organism evidence="1 2">
    <name type="scientific">Neomicrococcus lactis</name>
    <dbReference type="NCBI Taxonomy" id="732241"/>
    <lineage>
        <taxon>Bacteria</taxon>
        <taxon>Bacillati</taxon>
        <taxon>Actinomycetota</taxon>
        <taxon>Actinomycetes</taxon>
        <taxon>Micrococcales</taxon>
        <taxon>Micrococcaceae</taxon>
        <taxon>Neomicrococcus</taxon>
    </lineage>
</organism>
<dbReference type="RefSeq" id="WP_183643388.1">
    <property type="nucleotide sequence ID" value="NZ_JACHBL010000001.1"/>
</dbReference>
<name>A0A7W9DCA1_9MICC</name>
<dbReference type="InterPro" id="IPR036890">
    <property type="entry name" value="HATPase_C_sf"/>
</dbReference>
<comment type="caution">
    <text evidence="1">The sequence shown here is derived from an EMBL/GenBank/DDBJ whole genome shotgun (WGS) entry which is preliminary data.</text>
</comment>
<dbReference type="AlphaFoldDB" id="A0A7W9DCA1"/>
<accession>A0A7W9DCA1</accession>
<dbReference type="Gene3D" id="3.30.565.10">
    <property type="entry name" value="Histidine kinase-like ATPase, C-terminal domain"/>
    <property type="match status" value="1"/>
</dbReference>
<dbReference type="SUPFAM" id="SSF55874">
    <property type="entry name" value="ATPase domain of HSP90 chaperone/DNA topoisomerase II/histidine kinase"/>
    <property type="match status" value="1"/>
</dbReference>
<reference evidence="1 2" key="1">
    <citation type="submission" date="2020-08" db="EMBL/GenBank/DDBJ databases">
        <title>Sequencing the genomes of 1000 actinobacteria strains.</title>
        <authorList>
            <person name="Klenk H.-P."/>
        </authorList>
    </citation>
    <scope>NUCLEOTIDE SEQUENCE [LARGE SCALE GENOMIC DNA]</scope>
    <source>
        <strain evidence="1 2">DSM 23694</strain>
    </source>
</reference>
<protein>
    <recommendedName>
        <fullName evidence="3">ATP-binding protein</fullName>
    </recommendedName>
</protein>
<evidence type="ECO:0008006" key="3">
    <source>
        <dbReference type="Google" id="ProtNLM"/>
    </source>
</evidence>
<dbReference type="EMBL" id="JACHBL010000001">
    <property type="protein sequence ID" value="MBB5598956.1"/>
    <property type="molecule type" value="Genomic_DNA"/>
</dbReference>
<gene>
    <name evidence="1" type="ORF">BKA12_002036</name>
</gene>
<keyword evidence="2" id="KW-1185">Reference proteome</keyword>